<keyword evidence="6 25" id="KW-0479">Metal-binding</keyword>
<dbReference type="GO" id="GO:0046872">
    <property type="term" value="F:metal ion binding"/>
    <property type="evidence" value="ECO:0007669"/>
    <property type="project" value="UniProtKB-KW"/>
</dbReference>
<keyword evidence="9" id="KW-0809">Transit peptide</keyword>
<evidence type="ECO:0000256" key="4">
    <source>
        <dbReference type="ARBA" id="ARBA00012636"/>
    </source>
</evidence>
<evidence type="ECO:0000256" key="20">
    <source>
        <dbReference type="ARBA" id="ARBA00072098"/>
    </source>
</evidence>
<evidence type="ECO:0000256" key="25">
    <source>
        <dbReference type="PIRSR" id="PIRSR015582-2"/>
    </source>
</evidence>
<feature type="binding site" evidence="24">
    <location>
        <position position="164"/>
    </location>
    <ligand>
        <name>substrate</name>
    </ligand>
</feature>
<evidence type="ECO:0000256" key="18">
    <source>
        <dbReference type="ARBA" id="ARBA00066460"/>
    </source>
</evidence>
<dbReference type="EC" id="2.3.3.9" evidence="4"/>
<evidence type="ECO:0000256" key="24">
    <source>
        <dbReference type="PIRSR" id="PIRSR015582-1"/>
    </source>
</evidence>
<dbReference type="PANTHER" id="PTHR11105">
    <property type="entry name" value="CITRATE LYASE SUBUNIT BETA-RELATED"/>
    <property type="match status" value="1"/>
</dbReference>
<evidence type="ECO:0000256" key="5">
    <source>
        <dbReference type="ARBA" id="ARBA00022679"/>
    </source>
</evidence>
<comment type="function">
    <text evidence="16">Mitochondrial citramalyl-CoA lyase indirectly involved in the vitamin B12 metabolism. Converts citramalyl-CoA into acetyl-CoA and pyruvate in the C5-dicarboxylate catabolism pathway. The C5-dicarboxylate catabolism pathway is required to detoxify itaconate, a vitamin B12-poisoning metabolite. Also acts as a malate synthase in vitro, converting glyoxylate and acetyl-CoA to malate. Also displays malyl-CoA thioesterase activity. Also acts as a beta-methylmalate synthase in vitro, by mediating conversion of glyoxylate and propionyl-CoA to beta-methylmalate. Also has very weak citramalate synthase activity in vitro.</text>
</comment>
<gene>
    <name evidence="27" type="ORF">g.20160</name>
</gene>
<dbReference type="InterPro" id="IPR040442">
    <property type="entry name" value="Pyrv_kinase-like_dom_sf"/>
</dbReference>
<feature type="binding site" evidence="25">
    <location>
        <position position="199"/>
    </location>
    <ligand>
        <name>Mg(2+)</name>
        <dbReference type="ChEBI" id="CHEBI:18420"/>
    </ligand>
</feature>
<comment type="subcellular location">
    <subcellularLocation>
        <location evidence="2">Mitochondrion</location>
    </subcellularLocation>
</comment>
<evidence type="ECO:0000313" key="27">
    <source>
        <dbReference type="EMBL" id="JAS49206.1"/>
    </source>
</evidence>
<evidence type="ECO:0000256" key="19">
    <source>
        <dbReference type="ARBA" id="ARBA00066840"/>
    </source>
</evidence>
<evidence type="ECO:0000259" key="26">
    <source>
        <dbReference type="Pfam" id="PF03328"/>
    </source>
</evidence>
<sequence length="333" mass="36486">MVIYKLPACFFPTTLGLWFRLTHTAASKSSLQVIPDDTPRRALMYCPGDDLKKINKGINSKADCIALDCEDGVAVNRKKVARDTIKSVLDAGNLPKRPEVGVRVNAVDSGLCEDDLATILSASNPPAALYLPKVESRDNLLWFAEKLDKYLVHNVTVKLVIFAESARAIIDLPEICKAAMELSQQHKFVPVGLVFGSDDLCASVGAARSVDGAEIMYARQRLVLVAKAFGLQAIDMVHIQYKDLDSLKQQSEAGARLGYTGKQVIHPGQIEIVQRAFLPSKEQLQWARDIVDGFRASQQQGKGAFVHAGSMVDMPLLRQAENIIRLSGVDQNS</sequence>
<evidence type="ECO:0000256" key="3">
    <source>
        <dbReference type="ARBA" id="ARBA00011233"/>
    </source>
</evidence>
<evidence type="ECO:0000256" key="11">
    <source>
        <dbReference type="ARBA" id="ARBA00023128"/>
    </source>
</evidence>
<reference evidence="27" key="1">
    <citation type="submission" date="2015-11" db="EMBL/GenBank/DDBJ databases">
        <title>De novo transcriptome assembly of four potential Pierce s Disease insect vectors from Arizona vineyards.</title>
        <authorList>
            <person name="Tassone E.E."/>
        </authorList>
    </citation>
    <scope>NUCLEOTIDE SEQUENCE</scope>
</reference>
<keyword evidence="11" id="KW-0496">Mitochondrion</keyword>
<keyword evidence="8 25" id="KW-0460">Magnesium</keyword>
<evidence type="ECO:0000256" key="10">
    <source>
        <dbReference type="ARBA" id="ARBA00022990"/>
    </source>
</evidence>
<evidence type="ECO:0000256" key="6">
    <source>
        <dbReference type="ARBA" id="ARBA00022723"/>
    </source>
</evidence>
<dbReference type="GO" id="GO:0106064">
    <property type="term" value="P:regulation of cobalamin metabolic process"/>
    <property type="evidence" value="ECO:0007669"/>
    <property type="project" value="TreeGrafter"/>
</dbReference>
<keyword evidence="5" id="KW-0808">Transferase</keyword>
<evidence type="ECO:0000256" key="23">
    <source>
        <dbReference type="ARBA" id="ARBA00083020"/>
    </source>
</evidence>
<feature type="domain" description="HpcH/HpaI aldolase/citrate lyase" evidence="26">
    <location>
        <begin position="41"/>
        <end position="267"/>
    </location>
</feature>
<proteinExistence type="inferred from homology"/>
<evidence type="ECO:0000256" key="16">
    <source>
        <dbReference type="ARBA" id="ARBA00055540"/>
    </source>
</evidence>
<evidence type="ECO:0000256" key="7">
    <source>
        <dbReference type="ARBA" id="ARBA00022801"/>
    </source>
</evidence>
<dbReference type="SUPFAM" id="SSF51621">
    <property type="entry name" value="Phosphoenolpyruvate/pyruvate domain"/>
    <property type="match status" value="1"/>
</dbReference>
<feature type="binding site" evidence="25">
    <location>
        <position position="164"/>
    </location>
    <ligand>
        <name>Mg(2+)</name>
        <dbReference type="ChEBI" id="CHEBI:18420"/>
    </ligand>
</feature>
<evidence type="ECO:0000256" key="14">
    <source>
        <dbReference type="ARBA" id="ARBA00051623"/>
    </source>
</evidence>
<evidence type="ECO:0000256" key="22">
    <source>
        <dbReference type="ARBA" id="ARBA00076788"/>
    </source>
</evidence>
<evidence type="ECO:0000256" key="13">
    <source>
        <dbReference type="ARBA" id="ARBA00047918"/>
    </source>
</evidence>
<dbReference type="FunFam" id="3.20.20.60:FF:000014">
    <property type="entry name" value="Citrate lyase subunit beta-like protein"/>
    <property type="match status" value="1"/>
</dbReference>
<dbReference type="Gene3D" id="3.20.20.60">
    <property type="entry name" value="Phosphoenolpyruvate-binding domains"/>
    <property type="match status" value="1"/>
</dbReference>
<dbReference type="EC" id="4.1.3.25" evidence="19"/>
<keyword evidence="10" id="KW-0007">Acetylation</keyword>
<comment type="catalytic activity">
    <reaction evidence="15">
        <text>(3S)-citramalyl-CoA = pyruvate + acetyl-CoA</text>
        <dbReference type="Rhea" id="RHEA:22612"/>
        <dbReference type="ChEBI" id="CHEBI:15361"/>
        <dbReference type="ChEBI" id="CHEBI:57288"/>
        <dbReference type="ChEBI" id="CHEBI:58668"/>
        <dbReference type="EC" id="4.1.3.25"/>
    </reaction>
</comment>
<dbReference type="EMBL" id="GECZ01020563">
    <property type="protein sequence ID" value="JAS49206.1"/>
    <property type="molecule type" value="Transcribed_RNA"/>
</dbReference>
<evidence type="ECO:0000256" key="12">
    <source>
        <dbReference type="ARBA" id="ARBA00023239"/>
    </source>
</evidence>
<keyword evidence="12" id="KW-0456">Lyase</keyword>
<dbReference type="InterPro" id="IPR040186">
    <property type="entry name" value="Citramalyl-CoA_lyase"/>
</dbReference>
<evidence type="ECO:0000256" key="1">
    <source>
        <dbReference type="ARBA" id="ARBA00001946"/>
    </source>
</evidence>
<comment type="subunit">
    <text evidence="3">Homotrimer.</text>
</comment>
<feature type="binding site" evidence="24">
    <location>
        <position position="103"/>
    </location>
    <ligand>
        <name>substrate</name>
    </ligand>
</feature>
<dbReference type="GO" id="GO:0005739">
    <property type="term" value="C:mitochondrion"/>
    <property type="evidence" value="ECO:0007669"/>
    <property type="project" value="UniProtKB-SubCell"/>
</dbReference>
<protein>
    <recommendedName>
        <fullName evidence="20">Citramalyl-CoA lyase, mitochondrial</fullName>
        <ecNumber evidence="4">2.3.3.9</ecNumber>
        <ecNumber evidence="18">3.1.2.30</ecNumber>
        <ecNumber evidence="19">4.1.3.25</ecNumber>
    </recommendedName>
    <alternativeName>
        <fullName evidence="22">(3S)-malyl-CoA thioesterase</fullName>
    </alternativeName>
    <alternativeName>
        <fullName evidence="23">Beta-methylmalate synthase</fullName>
    </alternativeName>
    <alternativeName>
        <fullName evidence="21">Malate synthase</fullName>
    </alternativeName>
</protein>
<evidence type="ECO:0000256" key="21">
    <source>
        <dbReference type="ARBA" id="ARBA00076231"/>
    </source>
</evidence>
<dbReference type="PIRSF" id="PIRSF015582">
    <property type="entry name" value="Cit_lyase_B"/>
    <property type="match status" value="1"/>
</dbReference>
<dbReference type="AlphaFoldDB" id="A0A1B6FG75"/>
<evidence type="ECO:0000256" key="17">
    <source>
        <dbReference type="ARBA" id="ARBA00061542"/>
    </source>
</evidence>
<dbReference type="Pfam" id="PF03328">
    <property type="entry name" value="HpcH_HpaI"/>
    <property type="match status" value="1"/>
</dbReference>
<dbReference type="GO" id="GO:0004474">
    <property type="term" value="F:malate synthase activity"/>
    <property type="evidence" value="ECO:0007669"/>
    <property type="project" value="UniProtKB-EC"/>
</dbReference>
<comment type="catalytic activity">
    <reaction evidence="13">
        <text>glyoxylate + acetyl-CoA + H2O = (S)-malate + CoA + H(+)</text>
        <dbReference type="Rhea" id="RHEA:18181"/>
        <dbReference type="ChEBI" id="CHEBI:15377"/>
        <dbReference type="ChEBI" id="CHEBI:15378"/>
        <dbReference type="ChEBI" id="CHEBI:15589"/>
        <dbReference type="ChEBI" id="CHEBI:36655"/>
        <dbReference type="ChEBI" id="CHEBI:57287"/>
        <dbReference type="ChEBI" id="CHEBI:57288"/>
        <dbReference type="EC" id="2.3.3.9"/>
    </reaction>
</comment>
<dbReference type="InterPro" id="IPR011206">
    <property type="entry name" value="Citrate_lyase_beta/mcl1/mcl2"/>
</dbReference>
<evidence type="ECO:0000256" key="15">
    <source>
        <dbReference type="ARBA" id="ARBA00051672"/>
    </source>
</evidence>
<comment type="catalytic activity">
    <reaction evidence="14">
        <text>propanoyl-CoA + glyoxylate + H2O = 3-methylmalate + CoA + H(+)</text>
        <dbReference type="Rhea" id="RHEA:47628"/>
        <dbReference type="ChEBI" id="CHEBI:15377"/>
        <dbReference type="ChEBI" id="CHEBI:15378"/>
        <dbReference type="ChEBI" id="CHEBI:36655"/>
        <dbReference type="ChEBI" id="CHEBI:57287"/>
        <dbReference type="ChEBI" id="CHEBI:57392"/>
        <dbReference type="ChEBI" id="CHEBI:87810"/>
    </reaction>
</comment>
<comment type="similarity">
    <text evidence="17">Belongs to the HpcH/HpaI aldolase family. Citrate lyase beta subunit-like subfamily.</text>
</comment>
<dbReference type="PANTHER" id="PTHR11105:SF0">
    <property type="entry name" value="CITRAMALYL-COA LYASE, MITOCHONDRIAL"/>
    <property type="match status" value="1"/>
</dbReference>
<dbReference type="InterPro" id="IPR015813">
    <property type="entry name" value="Pyrv/PenolPyrv_kinase-like_dom"/>
</dbReference>
<keyword evidence="7" id="KW-0378">Hydrolase</keyword>
<evidence type="ECO:0000256" key="2">
    <source>
        <dbReference type="ARBA" id="ARBA00004173"/>
    </source>
</evidence>
<dbReference type="EC" id="3.1.2.30" evidence="18"/>
<comment type="cofactor">
    <cofactor evidence="1">
        <name>Mg(2+)</name>
        <dbReference type="ChEBI" id="CHEBI:18420"/>
    </cofactor>
</comment>
<dbReference type="GO" id="GO:0047777">
    <property type="term" value="F:(S)-citramalyl-CoA lyase activity"/>
    <property type="evidence" value="ECO:0007669"/>
    <property type="project" value="UniProtKB-EC"/>
</dbReference>
<dbReference type="GO" id="GO:0016787">
    <property type="term" value="F:hydrolase activity"/>
    <property type="evidence" value="ECO:0007669"/>
    <property type="project" value="UniProtKB-KW"/>
</dbReference>
<dbReference type="InterPro" id="IPR005000">
    <property type="entry name" value="Aldolase/citrate-lyase_domain"/>
</dbReference>
<accession>A0A1B6FG75</accession>
<evidence type="ECO:0000256" key="8">
    <source>
        <dbReference type="ARBA" id="ARBA00022842"/>
    </source>
</evidence>
<organism evidence="27">
    <name type="scientific">Cuerna arida</name>
    <dbReference type="NCBI Taxonomy" id="1464854"/>
    <lineage>
        <taxon>Eukaryota</taxon>
        <taxon>Metazoa</taxon>
        <taxon>Ecdysozoa</taxon>
        <taxon>Arthropoda</taxon>
        <taxon>Hexapoda</taxon>
        <taxon>Insecta</taxon>
        <taxon>Pterygota</taxon>
        <taxon>Neoptera</taxon>
        <taxon>Paraneoptera</taxon>
        <taxon>Hemiptera</taxon>
        <taxon>Auchenorrhyncha</taxon>
        <taxon>Membracoidea</taxon>
        <taxon>Cicadellidae</taxon>
        <taxon>Cicadellinae</taxon>
        <taxon>Proconiini</taxon>
        <taxon>Cuerna</taxon>
    </lineage>
</organism>
<evidence type="ECO:0000256" key="9">
    <source>
        <dbReference type="ARBA" id="ARBA00022946"/>
    </source>
</evidence>
<name>A0A1B6FG75_9HEMI</name>